<dbReference type="VEuPathDB" id="VectorBase:CPIJ004916"/>
<evidence type="ECO:0000313" key="2">
    <source>
        <dbReference type="EMBL" id="EDS44087.1"/>
    </source>
</evidence>
<dbReference type="OMA" id="VNDETEH"/>
<dbReference type="Pfam" id="PF00059">
    <property type="entry name" value="Lectin_C"/>
    <property type="match status" value="1"/>
</dbReference>
<evidence type="ECO:0000313" key="4">
    <source>
        <dbReference type="Proteomes" id="UP000002320"/>
    </source>
</evidence>
<dbReference type="EnsemblMetazoa" id="CPIJ004916-RA">
    <property type="protein sequence ID" value="CPIJ004916-PA"/>
    <property type="gene ID" value="CPIJ004916"/>
</dbReference>
<dbReference type="PROSITE" id="PS50041">
    <property type="entry name" value="C_TYPE_LECTIN_2"/>
    <property type="match status" value="1"/>
</dbReference>
<dbReference type="InterPro" id="IPR016187">
    <property type="entry name" value="CTDL_fold"/>
</dbReference>
<feature type="domain" description="C-type lectin" evidence="1">
    <location>
        <begin position="7"/>
        <end position="131"/>
    </location>
</feature>
<organism>
    <name type="scientific">Culex quinquefasciatus</name>
    <name type="common">Southern house mosquito</name>
    <name type="synonym">Culex pungens</name>
    <dbReference type="NCBI Taxonomy" id="7176"/>
    <lineage>
        <taxon>Eukaryota</taxon>
        <taxon>Metazoa</taxon>
        <taxon>Ecdysozoa</taxon>
        <taxon>Arthropoda</taxon>
        <taxon>Hexapoda</taxon>
        <taxon>Insecta</taxon>
        <taxon>Pterygota</taxon>
        <taxon>Neoptera</taxon>
        <taxon>Endopterygota</taxon>
        <taxon>Diptera</taxon>
        <taxon>Nematocera</taxon>
        <taxon>Culicoidea</taxon>
        <taxon>Culicidae</taxon>
        <taxon>Culicinae</taxon>
        <taxon>Culicini</taxon>
        <taxon>Culex</taxon>
        <taxon>Culex</taxon>
    </lineage>
</organism>
<dbReference type="SUPFAM" id="SSF56436">
    <property type="entry name" value="C-type lectin-like"/>
    <property type="match status" value="1"/>
</dbReference>
<dbReference type="InParanoid" id="B0WD12"/>
<dbReference type="GO" id="GO:0030246">
    <property type="term" value="F:carbohydrate binding"/>
    <property type="evidence" value="ECO:0007669"/>
    <property type="project" value="UniProtKB-KW"/>
</dbReference>
<dbReference type="SMART" id="SM00034">
    <property type="entry name" value="CLECT"/>
    <property type="match status" value="1"/>
</dbReference>
<reference evidence="2" key="1">
    <citation type="submission" date="2007-03" db="EMBL/GenBank/DDBJ databases">
        <title>Annotation of Culex pipiens quinquefasciatus.</title>
        <authorList>
            <consortium name="The Broad Institute Genome Sequencing Platform"/>
            <person name="Atkinson P.W."/>
            <person name="Hemingway J."/>
            <person name="Christensen B.M."/>
            <person name="Higgs S."/>
            <person name="Kodira C."/>
            <person name="Hannick L."/>
            <person name="Megy K."/>
            <person name="O'Leary S."/>
            <person name="Pearson M."/>
            <person name="Haas B.J."/>
            <person name="Mauceli E."/>
            <person name="Wortman J.R."/>
            <person name="Lee N.H."/>
            <person name="Guigo R."/>
            <person name="Stanke M."/>
            <person name="Alvarado L."/>
            <person name="Amedeo P."/>
            <person name="Antoine C.H."/>
            <person name="Arensburger P."/>
            <person name="Bidwell S.L."/>
            <person name="Crawford M."/>
            <person name="Camaro F."/>
            <person name="Devon K."/>
            <person name="Engels R."/>
            <person name="Hammond M."/>
            <person name="Howarth C."/>
            <person name="Koehrsen M."/>
            <person name="Lawson D."/>
            <person name="Montgomery P."/>
            <person name="Nene V."/>
            <person name="Nusbaum C."/>
            <person name="Puiu D."/>
            <person name="Romero-Severson J."/>
            <person name="Severson D.W."/>
            <person name="Shumway M."/>
            <person name="Sisk P."/>
            <person name="Stolte C."/>
            <person name="Zeng Q."/>
            <person name="Eisenstadt E."/>
            <person name="Fraser-Liggett C."/>
            <person name="Strausberg R."/>
            <person name="Galagan J."/>
            <person name="Birren B."/>
            <person name="Collins F.H."/>
        </authorList>
    </citation>
    <scope>NUCLEOTIDE SEQUENCE [LARGE SCALE GENOMIC DNA]</scope>
    <source>
        <strain evidence="2">JHB</strain>
    </source>
</reference>
<dbReference type="EMBL" id="DS231892">
    <property type="protein sequence ID" value="EDS44087.1"/>
    <property type="molecule type" value="Genomic_DNA"/>
</dbReference>
<dbReference type="STRING" id="7176.B0WD12"/>
<accession>B0WD12</accession>
<dbReference type="HOGENOM" id="CLU_049894_10_0_1"/>
<sequence length="145" mass="16110">MIDGVVKAGFCVCVQQNWFGAVDCCNHHGMRLATVNDETEHASLNGAAESSAVFNATGSNFWIGASDLAAGNGVHVWQATGQSMNFSKWLENKSQDAAKHCVELNYDPAAQTWHWNWKLQDCERKLYFACEMVVKMFAADLIKVY</sequence>
<dbReference type="CDD" id="cd00037">
    <property type="entry name" value="CLECT"/>
    <property type="match status" value="1"/>
</dbReference>
<dbReference type="VEuPathDB" id="VectorBase:CQUJHB016133"/>
<proteinExistence type="predicted"/>
<name>B0WD12_CULQU</name>
<evidence type="ECO:0000313" key="3">
    <source>
        <dbReference type="EnsemblMetazoa" id="CPIJ004916-PA"/>
    </source>
</evidence>
<gene>
    <name evidence="3" type="primary">6036554</name>
    <name evidence="2" type="ORF">CpipJ_CPIJ004916</name>
</gene>
<keyword evidence="4" id="KW-1185">Reference proteome</keyword>
<dbReference type="InterPro" id="IPR016186">
    <property type="entry name" value="C-type_lectin-like/link_sf"/>
</dbReference>
<dbReference type="InterPro" id="IPR001304">
    <property type="entry name" value="C-type_lectin-like"/>
</dbReference>
<keyword evidence="2" id="KW-0430">Lectin</keyword>
<protein>
    <submittedName>
        <fullName evidence="2">Galactose-specific C-type lectin</fullName>
    </submittedName>
</protein>
<dbReference type="KEGG" id="cqu:CpipJ_CPIJ004916"/>
<dbReference type="Proteomes" id="UP000002320">
    <property type="component" value="Unassembled WGS sequence"/>
</dbReference>
<dbReference type="AlphaFoldDB" id="B0WD12"/>
<dbReference type="Gene3D" id="3.10.100.10">
    <property type="entry name" value="Mannose-Binding Protein A, subunit A"/>
    <property type="match status" value="1"/>
</dbReference>
<reference evidence="3" key="2">
    <citation type="submission" date="2021-02" db="UniProtKB">
        <authorList>
            <consortium name="EnsemblMetazoa"/>
        </authorList>
    </citation>
    <scope>IDENTIFICATION</scope>
    <source>
        <strain evidence="3">JHB</strain>
    </source>
</reference>
<evidence type="ECO:0000259" key="1">
    <source>
        <dbReference type="PROSITE" id="PS50041"/>
    </source>
</evidence>